<dbReference type="RefSeq" id="WP_296940682.1">
    <property type="nucleotide sequence ID" value="NZ_LT599032.1"/>
</dbReference>
<feature type="transmembrane region" description="Helical" evidence="1">
    <location>
        <begin position="66"/>
        <end position="86"/>
    </location>
</feature>
<evidence type="ECO:0000256" key="1">
    <source>
        <dbReference type="SAM" id="Phobius"/>
    </source>
</evidence>
<dbReference type="AlphaFoldDB" id="A0A212JFM8"/>
<feature type="transmembrane region" description="Helical" evidence="1">
    <location>
        <begin position="98"/>
        <end position="115"/>
    </location>
</feature>
<keyword evidence="1" id="KW-0472">Membrane</keyword>
<evidence type="ECO:0000313" key="2">
    <source>
        <dbReference type="EMBL" id="SBV98238.1"/>
    </source>
</evidence>
<feature type="transmembrane region" description="Helical" evidence="1">
    <location>
        <begin position="121"/>
        <end position="139"/>
    </location>
</feature>
<accession>A0A212JFM8</accession>
<keyword evidence="1" id="KW-0812">Transmembrane</keyword>
<keyword evidence="1" id="KW-1133">Transmembrane helix</keyword>
<dbReference type="InterPro" id="IPR045590">
    <property type="entry name" value="DUF6463"/>
</dbReference>
<sequence>MRIFNIITNGVLLIIIAIIHNLTVIEPDNGGTQFSRMAETYFYKVSPGAELLPIVEAKTSFADVEILVIFWFLYFGLLLIPLGLLIHSIERKGGTLPLVFTISYLLFVLVGVYMMPNSGMTFIMLPHAIYMLVINQIRARKNRNVEVKD</sequence>
<gene>
    <name evidence="2" type="ORF">KL86DYS1_12118</name>
</gene>
<feature type="transmembrane region" description="Helical" evidence="1">
    <location>
        <begin position="7"/>
        <end position="25"/>
    </location>
</feature>
<name>A0A212JFM8_9BACT</name>
<proteinExistence type="predicted"/>
<dbReference type="Pfam" id="PF20064">
    <property type="entry name" value="DUF6463"/>
    <property type="match status" value="1"/>
</dbReference>
<protein>
    <submittedName>
        <fullName evidence="2">Uncharacterized protein</fullName>
    </submittedName>
</protein>
<organism evidence="2">
    <name type="scientific">uncultured Dysgonomonas sp</name>
    <dbReference type="NCBI Taxonomy" id="206096"/>
    <lineage>
        <taxon>Bacteria</taxon>
        <taxon>Pseudomonadati</taxon>
        <taxon>Bacteroidota</taxon>
        <taxon>Bacteroidia</taxon>
        <taxon>Bacteroidales</taxon>
        <taxon>Dysgonomonadaceae</taxon>
        <taxon>Dysgonomonas</taxon>
        <taxon>environmental samples</taxon>
    </lineage>
</organism>
<dbReference type="EMBL" id="FLUM01000001">
    <property type="protein sequence ID" value="SBV98238.1"/>
    <property type="molecule type" value="Genomic_DNA"/>
</dbReference>
<reference evidence="2" key="1">
    <citation type="submission" date="2016-04" db="EMBL/GenBank/DDBJ databases">
        <authorList>
            <person name="Evans L.H."/>
            <person name="Alamgir A."/>
            <person name="Owens N."/>
            <person name="Weber N.D."/>
            <person name="Virtaneva K."/>
            <person name="Barbian K."/>
            <person name="Babar A."/>
            <person name="Rosenke K."/>
        </authorList>
    </citation>
    <scope>NUCLEOTIDE SEQUENCE</scope>
    <source>
        <strain evidence="2">86-1</strain>
    </source>
</reference>